<organism evidence="2">
    <name type="scientific">Haemonchus contortus</name>
    <name type="common">Barber pole worm</name>
    <dbReference type="NCBI Taxonomy" id="6289"/>
    <lineage>
        <taxon>Eukaryota</taxon>
        <taxon>Metazoa</taxon>
        <taxon>Ecdysozoa</taxon>
        <taxon>Nematoda</taxon>
        <taxon>Chromadorea</taxon>
        <taxon>Rhabditida</taxon>
        <taxon>Rhabditina</taxon>
        <taxon>Rhabditomorpha</taxon>
        <taxon>Strongyloidea</taxon>
        <taxon>Trichostrongylidae</taxon>
        <taxon>Haemonchus</taxon>
    </lineage>
</organism>
<sequence length="215" mass="23926">MAAVLNLGPSFAITPRVNNQVVDAALCGVHQFAYQLRWRTHSGPTVLDQQATLMSLMPFKGKYIRIPPSSREIDSKIANLEHGIQRVYRNAMSEPYRSNLTPTERRGVKKLLQAKEVLRYTVGDKCGSFVVMPQTMDKALTNKVLSDDTVYEESTLSAFESVCKRVKNVMSIVKKRASPNGKTTLRYGSNSADALQLGEDAQNSGEHKHNDPPMD</sequence>
<gene>
    <name evidence="2" type="ORF">HCOI_00817800</name>
</gene>
<name>W6NBS2_HAECO</name>
<comment type="caution">
    <text evidence="2">The sequence shown here is derived from an EMBL/GenBank/DDBJ whole genome shotgun (WGS) entry which is preliminary data.</text>
</comment>
<evidence type="ECO:0000313" key="2">
    <source>
        <dbReference type="EMBL" id="CDL94310.1"/>
    </source>
</evidence>
<feature type="region of interest" description="Disordered" evidence="1">
    <location>
        <begin position="180"/>
        <end position="215"/>
    </location>
</feature>
<accession>W6NBS2</accession>
<protein>
    <submittedName>
        <fullName evidence="2">Uncharacterized protein</fullName>
    </submittedName>
</protein>
<reference evidence="2" key="1">
    <citation type="submission" date="2013-03" db="EMBL/GenBank/DDBJ databases">
        <authorList>
            <person name="Aslett M."/>
        </authorList>
    </citation>
    <scope>NUCLEOTIDE SEQUENCE [LARGE SCALE GENOMIC DNA]</scope>
    <source>
        <strain evidence="2">ISE/inbred ISE</strain>
    </source>
</reference>
<dbReference type="EMBL" id="CAVP010058135">
    <property type="protein sequence ID" value="CDL94310.1"/>
    <property type="molecule type" value="Genomic_DNA"/>
</dbReference>
<feature type="compositionally biased region" description="Basic and acidic residues" evidence="1">
    <location>
        <begin position="205"/>
        <end position="215"/>
    </location>
</feature>
<proteinExistence type="predicted"/>
<dbReference type="AlphaFoldDB" id="W6NBS2"/>
<feature type="compositionally biased region" description="Polar residues" evidence="1">
    <location>
        <begin position="180"/>
        <end position="193"/>
    </location>
</feature>
<evidence type="ECO:0000256" key="1">
    <source>
        <dbReference type="SAM" id="MobiDB-lite"/>
    </source>
</evidence>
<reference evidence="2" key="2">
    <citation type="submission" date="2013-05" db="EMBL/GenBank/DDBJ databases">
        <title>The genome and transcriptome of Haemonchus contortus: a key model parasite for drug and vaccine discovery.</title>
        <authorList>
            <person name="Laing R."/>
            <person name="Kikuchi T."/>
            <person name="Martinelli A."/>
            <person name="Tsai I.J."/>
            <person name="Beech R.N."/>
            <person name="Redman E."/>
            <person name="Holroyd N."/>
            <person name="Bartley D.J."/>
            <person name="Beasley H."/>
            <person name="Britton C."/>
            <person name="Curran D."/>
            <person name="Devaney E."/>
            <person name="Gilabert A."/>
            <person name="Jackson F."/>
            <person name="Hunt M."/>
            <person name="Johnston S."/>
            <person name="Kryukov I."/>
            <person name="Li K."/>
            <person name="Morrison A.A."/>
            <person name="Reid A.J."/>
            <person name="Sargison N."/>
            <person name="Saunders G."/>
            <person name="Wasmuth J.D."/>
            <person name="Wolstenholme A."/>
            <person name="Berriman M."/>
            <person name="Gilleard J.S."/>
            <person name="Cotton J.A."/>
        </authorList>
    </citation>
    <scope>NUCLEOTIDE SEQUENCE [LARGE SCALE GENOMIC DNA]</scope>
    <source>
        <strain evidence="2">ISE/inbred ISE</strain>
    </source>
</reference>